<dbReference type="InterPro" id="IPR024344">
    <property type="entry name" value="MDMPI_metal-binding"/>
</dbReference>
<dbReference type="InterPro" id="IPR034660">
    <property type="entry name" value="DinB/YfiT-like"/>
</dbReference>
<keyword evidence="3" id="KW-1185">Reference proteome</keyword>
<organism evidence="2 3">
    <name type="scientific">Nocardioides bigeumensis</name>
    <dbReference type="NCBI Taxonomy" id="433657"/>
    <lineage>
        <taxon>Bacteria</taxon>
        <taxon>Bacillati</taxon>
        <taxon>Actinomycetota</taxon>
        <taxon>Actinomycetes</taxon>
        <taxon>Propionibacteriales</taxon>
        <taxon>Nocardioidaceae</taxon>
        <taxon>Nocardioides</taxon>
    </lineage>
</organism>
<dbReference type="Proteomes" id="UP001500575">
    <property type="component" value="Unassembled WGS sequence"/>
</dbReference>
<protein>
    <recommendedName>
        <fullName evidence="1">Mycothiol-dependent maleylpyruvate isomerase metal-binding domain-containing protein</fullName>
    </recommendedName>
</protein>
<evidence type="ECO:0000259" key="1">
    <source>
        <dbReference type="Pfam" id="PF11716"/>
    </source>
</evidence>
<name>A0ABN2YJN7_9ACTN</name>
<dbReference type="EMBL" id="BAAAQQ010000013">
    <property type="protein sequence ID" value="GAA2128401.1"/>
    <property type="molecule type" value="Genomic_DNA"/>
</dbReference>
<evidence type="ECO:0000313" key="2">
    <source>
        <dbReference type="EMBL" id="GAA2128401.1"/>
    </source>
</evidence>
<gene>
    <name evidence="2" type="ORF">GCM10009843_28740</name>
</gene>
<feature type="domain" description="Mycothiol-dependent maleylpyruvate isomerase metal-binding" evidence="1">
    <location>
        <begin position="16"/>
        <end position="169"/>
    </location>
</feature>
<reference evidence="2 3" key="1">
    <citation type="journal article" date="2019" name="Int. J. Syst. Evol. Microbiol.">
        <title>The Global Catalogue of Microorganisms (GCM) 10K type strain sequencing project: providing services to taxonomists for standard genome sequencing and annotation.</title>
        <authorList>
            <consortium name="The Broad Institute Genomics Platform"/>
            <consortium name="The Broad Institute Genome Sequencing Center for Infectious Disease"/>
            <person name="Wu L."/>
            <person name="Ma J."/>
        </authorList>
    </citation>
    <scope>NUCLEOTIDE SEQUENCE [LARGE SCALE GENOMIC DNA]</scope>
    <source>
        <strain evidence="2 3">JCM 16021</strain>
    </source>
</reference>
<dbReference type="Gene3D" id="1.20.120.450">
    <property type="entry name" value="dinb family like domain"/>
    <property type="match status" value="1"/>
</dbReference>
<proteinExistence type="predicted"/>
<sequence length="221" mass="23109">MLTAVHVSDPRQHYLDAAAAAIELVRSDAVASAWDLPSALDEYDVGALAAHVGRAVLTLEIYLAEPEPDPASLPAAGVLDAAGYYAAVLGDADPVDSDLHRGVRQRSAAAAAAGHATLVADLERSLDAQRALDLHPDRLIAVLDGVVVRIRDYYVTRLVELLVHTDDLASSVGVRAPVAPSGAWELLAPVVQQIALARHGARGVVLGLARPERHGPLGAFG</sequence>
<comment type="caution">
    <text evidence="2">The sequence shown here is derived from an EMBL/GenBank/DDBJ whole genome shotgun (WGS) entry which is preliminary data.</text>
</comment>
<dbReference type="SUPFAM" id="SSF109854">
    <property type="entry name" value="DinB/YfiT-like putative metalloenzymes"/>
    <property type="match status" value="1"/>
</dbReference>
<evidence type="ECO:0000313" key="3">
    <source>
        <dbReference type="Proteomes" id="UP001500575"/>
    </source>
</evidence>
<accession>A0ABN2YJN7</accession>
<dbReference type="Pfam" id="PF11716">
    <property type="entry name" value="MDMPI_N"/>
    <property type="match status" value="1"/>
</dbReference>